<feature type="domain" description="PLD phosphodiesterase" evidence="13">
    <location>
        <begin position="399"/>
        <end position="426"/>
    </location>
</feature>
<evidence type="ECO:0000256" key="5">
    <source>
        <dbReference type="ARBA" id="ARBA00022692"/>
    </source>
</evidence>
<sequence length="486" mass="55075">MEQIYQILVWASVFFYWLLIAGVTIRVVLKRRALGVSIAWLMIIYIIPIVGVILYLLFGELNLGRKRAERAKSMFTPYLRWLETLNECEAHRPHHHSFLARPVHDLCLRRAGIPALAGNQLSLLSETNDILRNIAQEVKQAKSSINMVFYIWHPGGHADDVAHAICSAAKRGVTVRVLLDSAGSKAFFRSHWPDSMRKAGVELIEALAVSPARMFLRRLDIRQHRKVVIIDNKIAYTGSMNMVDPRFFKQDAGVGQWVDIMVKVDGPSVPILNSIFAWDWEFETGLRYLPDLPQCSLIEQHQHANHSVQVAPSGPGMPDGIIQQVLMLAIHQAKKSLTITTPYLVPSESLLSALQTTAQRGVTVNIIIPAKNDSLMVDWASRSFFNDLLRAGINIYRFNGGLLHTKSVMVDDNFCLMGTVNLDMRSLWLNFELTLCVDDPDFCEEMIAIQQSYISDSSIVSLEQWSKRSILNRPIEQFFYMFSPLL</sequence>
<evidence type="ECO:0000256" key="8">
    <source>
        <dbReference type="ARBA" id="ARBA00023098"/>
    </source>
</evidence>
<evidence type="ECO:0000256" key="11">
    <source>
        <dbReference type="ARBA" id="ARBA00023264"/>
    </source>
</evidence>
<evidence type="ECO:0000256" key="2">
    <source>
        <dbReference type="ARBA" id="ARBA00022475"/>
    </source>
</evidence>
<keyword evidence="10 12" id="KW-0594">Phospholipid biosynthesis</keyword>
<dbReference type="Pfam" id="PF13396">
    <property type="entry name" value="PLDc_N"/>
    <property type="match status" value="1"/>
</dbReference>
<dbReference type="PROSITE" id="PS50035">
    <property type="entry name" value="PLD"/>
    <property type="match status" value="2"/>
</dbReference>
<feature type="active site" evidence="12">
    <location>
        <position position="226"/>
    </location>
</feature>
<keyword evidence="5 12" id="KW-0812">Transmembrane</keyword>
<protein>
    <recommendedName>
        <fullName evidence="12">Cardiolipin synthase A</fullName>
        <shortName evidence="12">CL synthase</shortName>
        <ecNumber evidence="12">2.7.8.-</ecNumber>
    </recommendedName>
</protein>
<evidence type="ECO:0000256" key="7">
    <source>
        <dbReference type="ARBA" id="ARBA00022989"/>
    </source>
</evidence>
<dbReference type="PANTHER" id="PTHR21248:SF22">
    <property type="entry name" value="PHOSPHOLIPASE D"/>
    <property type="match status" value="1"/>
</dbReference>
<feature type="domain" description="PLD phosphodiesterase" evidence="13">
    <location>
        <begin position="219"/>
        <end position="246"/>
    </location>
</feature>
<evidence type="ECO:0000313" key="14">
    <source>
        <dbReference type="EMBL" id="MDD1796091.1"/>
    </source>
</evidence>
<comment type="similarity">
    <text evidence="12">Belongs to the phospholipase D family. Cardiolipin synthase subfamily. ClsA sub-subfamily.</text>
</comment>
<feature type="transmembrane region" description="Helical" evidence="12">
    <location>
        <begin position="7"/>
        <end position="29"/>
    </location>
</feature>
<proteinExistence type="inferred from homology"/>
<keyword evidence="2 12" id="KW-1003">Cell membrane</keyword>
<dbReference type="NCBIfam" id="TIGR04265">
    <property type="entry name" value="bac_cardiolipin"/>
    <property type="match status" value="1"/>
</dbReference>
<name>A0ABT5R8L1_9GAMM</name>
<dbReference type="SUPFAM" id="SSF56024">
    <property type="entry name" value="Phospholipase D/nuclease"/>
    <property type="match status" value="2"/>
</dbReference>
<evidence type="ECO:0000256" key="12">
    <source>
        <dbReference type="HAMAP-Rule" id="MF_00190"/>
    </source>
</evidence>
<keyword evidence="11 12" id="KW-1208">Phospholipid metabolism</keyword>
<keyword evidence="3 12" id="KW-0444">Lipid biosynthesis</keyword>
<evidence type="ECO:0000313" key="15">
    <source>
        <dbReference type="Proteomes" id="UP001149400"/>
    </source>
</evidence>
<dbReference type="InterPro" id="IPR030840">
    <property type="entry name" value="CL_synthase_A"/>
</dbReference>
<evidence type="ECO:0000256" key="3">
    <source>
        <dbReference type="ARBA" id="ARBA00022516"/>
    </source>
</evidence>
<evidence type="ECO:0000256" key="1">
    <source>
        <dbReference type="ARBA" id="ARBA00004651"/>
    </source>
</evidence>
<dbReference type="InterPro" id="IPR027379">
    <property type="entry name" value="CLS_N"/>
</dbReference>
<keyword evidence="4 12" id="KW-0808">Transferase</keyword>
<comment type="catalytic activity">
    <reaction evidence="12">
        <text>2 a 1,2-diacyl-sn-glycero-3-phospho-(1'-sn-glycerol) = a cardiolipin + glycerol</text>
        <dbReference type="Rhea" id="RHEA:31451"/>
        <dbReference type="ChEBI" id="CHEBI:17754"/>
        <dbReference type="ChEBI" id="CHEBI:62237"/>
        <dbReference type="ChEBI" id="CHEBI:64716"/>
    </reaction>
</comment>
<keyword evidence="15" id="KW-1185">Reference proteome</keyword>
<dbReference type="Proteomes" id="UP001149400">
    <property type="component" value="Unassembled WGS sequence"/>
</dbReference>
<dbReference type="RefSeq" id="WP_274166854.1">
    <property type="nucleotide sequence ID" value="NZ_JAJUBC010000042.1"/>
</dbReference>
<dbReference type="EMBL" id="JAJUBC010000042">
    <property type="protein sequence ID" value="MDD1796091.1"/>
    <property type="molecule type" value="Genomic_DNA"/>
</dbReference>
<evidence type="ECO:0000259" key="13">
    <source>
        <dbReference type="PROSITE" id="PS50035"/>
    </source>
</evidence>
<keyword evidence="7 12" id="KW-1133">Transmembrane helix</keyword>
<feature type="active site" evidence="12">
    <location>
        <position position="404"/>
    </location>
</feature>
<keyword evidence="8 12" id="KW-0443">Lipid metabolism</keyword>
<evidence type="ECO:0000256" key="4">
    <source>
        <dbReference type="ARBA" id="ARBA00022679"/>
    </source>
</evidence>
<dbReference type="SMART" id="SM00155">
    <property type="entry name" value="PLDc"/>
    <property type="match status" value="2"/>
</dbReference>
<keyword evidence="9 12" id="KW-0472">Membrane</keyword>
<comment type="subcellular location">
    <subcellularLocation>
        <location evidence="1 12">Cell membrane</location>
        <topology evidence="1 12">Multi-pass membrane protein</topology>
    </subcellularLocation>
</comment>
<feature type="active site" evidence="12">
    <location>
        <position position="406"/>
    </location>
</feature>
<evidence type="ECO:0000256" key="9">
    <source>
        <dbReference type="ARBA" id="ARBA00023136"/>
    </source>
</evidence>
<dbReference type="InterPro" id="IPR022924">
    <property type="entry name" value="Cardiolipin_synthase"/>
</dbReference>
<feature type="active site" evidence="12">
    <location>
        <position position="411"/>
    </location>
</feature>
<accession>A0ABT5R8L1</accession>
<dbReference type="Pfam" id="PF13091">
    <property type="entry name" value="PLDc_2"/>
    <property type="match status" value="2"/>
</dbReference>
<dbReference type="EC" id="2.7.8.-" evidence="12"/>
<comment type="function">
    <text evidence="12">Catalyzes the reversible phosphatidyl group transfer from one phosphatidylglycerol molecule to another to form cardiolipin (CL) (diphosphatidylglycerol) and glycerol.</text>
</comment>
<dbReference type="HAMAP" id="MF_00190">
    <property type="entry name" value="Cardiolipin_synth_ClsA"/>
    <property type="match status" value="1"/>
</dbReference>
<dbReference type="InterPro" id="IPR001736">
    <property type="entry name" value="PLipase_D/transphosphatidylase"/>
</dbReference>
<feature type="active site" evidence="12">
    <location>
        <position position="231"/>
    </location>
</feature>
<feature type="transmembrane region" description="Helical" evidence="12">
    <location>
        <begin position="35"/>
        <end position="58"/>
    </location>
</feature>
<gene>
    <name evidence="14" type="primary">cls</name>
    <name evidence="12" type="synonym">clsA</name>
    <name evidence="14" type="ORF">LRP50_23500</name>
</gene>
<keyword evidence="6" id="KW-0677">Repeat</keyword>
<reference evidence="14" key="1">
    <citation type="submission" date="2021-12" db="EMBL/GenBank/DDBJ databases">
        <title>Enterovibrio ZSDZ35 sp. nov. and Enterovibrio ZSDZ42 sp. nov., isolated from coastal seawater in Qingdao.</title>
        <authorList>
            <person name="Zhang P."/>
        </authorList>
    </citation>
    <scope>NUCLEOTIDE SEQUENCE</scope>
    <source>
        <strain evidence="14">ZSDZ42</strain>
    </source>
</reference>
<evidence type="ECO:0000256" key="10">
    <source>
        <dbReference type="ARBA" id="ARBA00023209"/>
    </source>
</evidence>
<dbReference type="PANTHER" id="PTHR21248">
    <property type="entry name" value="CARDIOLIPIN SYNTHASE"/>
    <property type="match status" value="1"/>
</dbReference>
<feature type="active site" evidence="12">
    <location>
        <position position="224"/>
    </location>
</feature>
<dbReference type="CDD" id="cd09152">
    <property type="entry name" value="PLDc_EcCLS_like_1"/>
    <property type="match status" value="1"/>
</dbReference>
<evidence type="ECO:0000256" key="6">
    <source>
        <dbReference type="ARBA" id="ARBA00022737"/>
    </source>
</evidence>
<organism evidence="14 15">
    <name type="scientific">Enterovibrio gelatinilyticus</name>
    <dbReference type="NCBI Taxonomy" id="2899819"/>
    <lineage>
        <taxon>Bacteria</taxon>
        <taxon>Pseudomonadati</taxon>
        <taxon>Pseudomonadota</taxon>
        <taxon>Gammaproteobacteria</taxon>
        <taxon>Vibrionales</taxon>
        <taxon>Vibrionaceae</taxon>
        <taxon>Enterovibrio</taxon>
    </lineage>
</organism>
<dbReference type="InterPro" id="IPR025202">
    <property type="entry name" value="PLD-like_dom"/>
</dbReference>
<dbReference type="CDD" id="cd09158">
    <property type="entry name" value="PLDc_EcCLS_like_2"/>
    <property type="match status" value="1"/>
</dbReference>
<comment type="caution">
    <text evidence="14">The sequence shown here is derived from an EMBL/GenBank/DDBJ whole genome shotgun (WGS) entry which is preliminary data.</text>
</comment>
<dbReference type="Gene3D" id="3.30.870.10">
    <property type="entry name" value="Endonuclease Chain A"/>
    <property type="match status" value="2"/>
</dbReference>